<evidence type="ECO:0000313" key="1">
    <source>
        <dbReference type="EMBL" id="KAI4828707.1"/>
    </source>
</evidence>
<protein>
    <submittedName>
        <fullName evidence="1">Uncharacterized protein</fullName>
    </submittedName>
</protein>
<proteinExistence type="predicted"/>
<organism evidence="1 2">
    <name type="scientific">Chaenocephalus aceratus</name>
    <name type="common">Blackfin icefish</name>
    <name type="synonym">Chaenichthys aceratus</name>
    <dbReference type="NCBI Taxonomy" id="36190"/>
    <lineage>
        <taxon>Eukaryota</taxon>
        <taxon>Metazoa</taxon>
        <taxon>Chordata</taxon>
        <taxon>Craniata</taxon>
        <taxon>Vertebrata</taxon>
        <taxon>Euteleostomi</taxon>
        <taxon>Actinopterygii</taxon>
        <taxon>Neopterygii</taxon>
        <taxon>Teleostei</taxon>
        <taxon>Neoteleostei</taxon>
        <taxon>Acanthomorphata</taxon>
        <taxon>Eupercaria</taxon>
        <taxon>Perciformes</taxon>
        <taxon>Notothenioidei</taxon>
        <taxon>Channichthyidae</taxon>
        <taxon>Chaenocephalus</taxon>
    </lineage>
</organism>
<dbReference type="EMBL" id="CM043788">
    <property type="protein sequence ID" value="KAI4828707.1"/>
    <property type="molecule type" value="Genomic_DNA"/>
</dbReference>
<reference evidence="1" key="1">
    <citation type="submission" date="2022-05" db="EMBL/GenBank/DDBJ databases">
        <title>Chromosome-level genome of Chaenocephalus aceratus.</title>
        <authorList>
            <person name="Park H."/>
        </authorList>
    </citation>
    <scope>NUCLEOTIDE SEQUENCE</scope>
    <source>
        <strain evidence="1">KU_202001</strain>
    </source>
</reference>
<sequence length="108" mass="11925">MKDEKRAKQMEGKWGGEKGDVSKRPVQAQRTDSESERDEPPRTSGPSGPPGLDESRLQRPKAGGFRPEAGQRSSVSQTAEGLKLFKQLPRDQEDHSARLIGSLLETQI</sequence>
<dbReference type="Proteomes" id="UP001057452">
    <property type="component" value="Chromosome 4"/>
</dbReference>
<keyword evidence="2" id="KW-1185">Reference proteome</keyword>
<comment type="caution">
    <text evidence="1">The sequence shown here is derived from an EMBL/GenBank/DDBJ whole genome shotgun (WGS) entry which is preliminary data.</text>
</comment>
<name>A0ACB9XNR6_CHAAC</name>
<evidence type="ECO:0000313" key="2">
    <source>
        <dbReference type="Proteomes" id="UP001057452"/>
    </source>
</evidence>
<gene>
    <name evidence="1" type="ORF">KUCAC02_022785</name>
</gene>
<accession>A0ACB9XNR6</accession>